<keyword evidence="3" id="KW-0732">Signal</keyword>
<evidence type="ECO:0000313" key="4">
    <source>
        <dbReference type="EMBL" id="KAK2567077.1"/>
    </source>
</evidence>
<dbReference type="Gene3D" id="3.20.80.10">
    <property type="entry name" value="Regulatory factor, effector binding domain"/>
    <property type="match status" value="2"/>
</dbReference>
<dbReference type="FunFam" id="3.20.80.10:FF:000002">
    <property type="entry name" value="Heme-binding protein 2"/>
    <property type="match status" value="2"/>
</dbReference>
<reference evidence="4" key="2">
    <citation type="journal article" date="2023" name="Science">
        <title>Genomic signatures of disease resistance in endangered staghorn corals.</title>
        <authorList>
            <person name="Vollmer S.V."/>
            <person name="Selwyn J.D."/>
            <person name="Despard B.A."/>
            <person name="Roesel C.L."/>
        </authorList>
    </citation>
    <scope>NUCLEOTIDE SEQUENCE</scope>
    <source>
        <strain evidence="4">K2</strain>
    </source>
</reference>
<dbReference type="Pfam" id="PF04832">
    <property type="entry name" value="SOUL"/>
    <property type="match status" value="2"/>
</dbReference>
<reference evidence="4" key="1">
    <citation type="journal article" date="2023" name="G3 (Bethesda)">
        <title>Whole genome assembly and annotation of the endangered Caribbean coral Acropora cervicornis.</title>
        <authorList>
            <person name="Selwyn J.D."/>
            <person name="Vollmer S.V."/>
        </authorList>
    </citation>
    <scope>NUCLEOTIDE SEQUENCE</scope>
    <source>
        <strain evidence="4">K2</strain>
    </source>
</reference>
<sequence>MRLVPVFLILCLVSVDAKFSFKNLFSRSPGNKLDLGFVAEKINKAVTKLSTKIQALTDVLSAHIKPKRRGPISKPAITASSTPEFCRQYDCPRFYEVELNVTGDYKLRCYPKSYKWVSTIYDDDQRDVFMRLFRYISGNNQAEMKIKMTVPVAMKINTGPRSMSYQTMSFFIPFEHQQDAPMPNNDKVNLEIVKPFCAYVKVYGGFSTLSKVRQNYQSLLGELREDGRGDDISDSIYSAGYDDPMKLFNRHNEVWIISKNNKPSENATVPDLPNISSEPKPVKTTADKKLTEKTPQFCDENDCPLFYVKKNTTDFQLRCYNESYKWVSTSVANMNSKLAGKTAFWRLFRYIEGSNANQMKIKMTVPVTMMMQPLQSGSGSFVKEDFTMSFFIPFKHQKDAPAPTADDVELNTVKPFCAYVREYGGFSNMEKVETHYKELLNALKLQGIDDFYTNMFYTAGYDAPYKLFNRRNEIWLISKSQNPVKGRILIQ</sequence>
<evidence type="ECO:0000313" key="5">
    <source>
        <dbReference type="Proteomes" id="UP001249851"/>
    </source>
</evidence>
<dbReference type="SUPFAM" id="SSF55136">
    <property type="entry name" value="Probable bacterial effector-binding domain"/>
    <property type="match status" value="2"/>
</dbReference>
<feature type="signal peptide" evidence="3">
    <location>
        <begin position="1"/>
        <end position="17"/>
    </location>
</feature>
<dbReference type="PANTHER" id="PTHR11220:SF1">
    <property type="entry name" value="HEME-BINDING PROTEIN 2"/>
    <property type="match status" value="1"/>
</dbReference>
<gene>
    <name evidence="4" type="ORF">P5673_008868</name>
</gene>
<keyword evidence="5" id="KW-1185">Reference proteome</keyword>
<dbReference type="InterPro" id="IPR006917">
    <property type="entry name" value="SOUL_heme-bd"/>
</dbReference>
<comment type="caution">
    <text evidence="4">The sequence shown here is derived from an EMBL/GenBank/DDBJ whole genome shotgun (WGS) entry which is preliminary data.</text>
</comment>
<protein>
    <submittedName>
        <fullName evidence="4">Heme-binding protein 2</fullName>
    </submittedName>
</protein>
<accession>A0AAD9VAM9</accession>
<name>A0AAD9VAM9_ACRCE</name>
<comment type="similarity">
    <text evidence="1">Belongs to the HEBP family.</text>
</comment>
<evidence type="ECO:0000256" key="3">
    <source>
        <dbReference type="SAM" id="SignalP"/>
    </source>
</evidence>
<proteinExistence type="inferred from homology"/>
<dbReference type="Proteomes" id="UP001249851">
    <property type="component" value="Unassembled WGS sequence"/>
</dbReference>
<organism evidence="4 5">
    <name type="scientific">Acropora cervicornis</name>
    <name type="common">Staghorn coral</name>
    <dbReference type="NCBI Taxonomy" id="6130"/>
    <lineage>
        <taxon>Eukaryota</taxon>
        <taxon>Metazoa</taxon>
        <taxon>Cnidaria</taxon>
        <taxon>Anthozoa</taxon>
        <taxon>Hexacorallia</taxon>
        <taxon>Scleractinia</taxon>
        <taxon>Astrocoeniina</taxon>
        <taxon>Acroporidae</taxon>
        <taxon>Acropora</taxon>
    </lineage>
</organism>
<feature type="region of interest" description="Disordered" evidence="2">
    <location>
        <begin position="266"/>
        <end position="286"/>
    </location>
</feature>
<dbReference type="AlphaFoldDB" id="A0AAD9VAM9"/>
<dbReference type="EMBL" id="JARQWQ010000015">
    <property type="protein sequence ID" value="KAK2567077.1"/>
    <property type="molecule type" value="Genomic_DNA"/>
</dbReference>
<evidence type="ECO:0000256" key="2">
    <source>
        <dbReference type="SAM" id="MobiDB-lite"/>
    </source>
</evidence>
<evidence type="ECO:0000256" key="1">
    <source>
        <dbReference type="ARBA" id="ARBA00009817"/>
    </source>
</evidence>
<feature type="chain" id="PRO_5042008579" evidence="3">
    <location>
        <begin position="18"/>
        <end position="491"/>
    </location>
</feature>
<dbReference type="InterPro" id="IPR011256">
    <property type="entry name" value="Reg_factor_effector_dom_sf"/>
</dbReference>
<dbReference type="PANTHER" id="PTHR11220">
    <property type="entry name" value="HEME-BINDING PROTEIN-RELATED"/>
    <property type="match status" value="1"/>
</dbReference>